<keyword evidence="4" id="KW-0472">Membrane</keyword>
<accession>A0A3R9P263</accession>
<dbReference type="OrthoDB" id="1145062at2"/>
<feature type="transmembrane region" description="Helical" evidence="4">
    <location>
        <begin position="7"/>
        <end position="25"/>
    </location>
</feature>
<keyword evidence="4" id="KW-1133">Transmembrane helix</keyword>
<reference evidence="5 6" key="1">
    <citation type="submission" date="2018-12" db="EMBL/GenBank/DDBJ databases">
        <authorList>
            <person name="Feng G."/>
            <person name="Zhu H."/>
        </authorList>
    </citation>
    <scope>NUCLEOTIDE SEQUENCE [LARGE SCALE GENOMIC DNA]</scope>
    <source>
        <strain evidence="5 6">KCTC 12533</strain>
    </source>
</reference>
<evidence type="ECO:0000256" key="3">
    <source>
        <dbReference type="SAM" id="Coils"/>
    </source>
</evidence>
<evidence type="ECO:0000313" key="5">
    <source>
        <dbReference type="EMBL" id="RSK48538.1"/>
    </source>
</evidence>
<organism evidence="5 6">
    <name type="scientific">Hymenobacter rigui</name>
    <dbReference type="NCBI Taxonomy" id="334424"/>
    <lineage>
        <taxon>Bacteria</taxon>
        <taxon>Pseudomonadati</taxon>
        <taxon>Bacteroidota</taxon>
        <taxon>Cytophagia</taxon>
        <taxon>Cytophagales</taxon>
        <taxon>Hymenobacteraceae</taxon>
        <taxon>Hymenobacter</taxon>
    </lineage>
</organism>
<name>A0A3R9P263_9BACT</name>
<dbReference type="SUPFAM" id="SSF111384">
    <property type="entry name" value="OmpH-like"/>
    <property type="match status" value="1"/>
</dbReference>
<sequence length="220" mass="24659">MKNSLQLAINVVLAIAVAVLFYLHFAGKPAAATRKPVAVVKTTDSTGTVTTAPAEEEVDDIVAVADTEKVAYVESGKLLDGYQGMKDARKNFEAKARRWEAQNQTLVRGFQTAVQQYQQKAESMTQEQRAATEQQLQQRQMQVAQEQEKLQRQAQEEEGKMTQQVLERINKQIEKYGKSNGYRLILIAAPSGTIAYGRKDLDITNTVLKHLNDEYRGVKK</sequence>
<dbReference type="Gene3D" id="3.30.910.20">
    <property type="entry name" value="Skp domain"/>
    <property type="match status" value="1"/>
</dbReference>
<dbReference type="Proteomes" id="UP000273500">
    <property type="component" value="Unassembled WGS sequence"/>
</dbReference>
<dbReference type="EMBL" id="RWIT01000005">
    <property type="protein sequence ID" value="RSK48538.1"/>
    <property type="molecule type" value="Genomic_DNA"/>
</dbReference>
<keyword evidence="6" id="KW-1185">Reference proteome</keyword>
<dbReference type="InterPro" id="IPR005632">
    <property type="entry name" value="Chaperone_Skp"/>
</dbReference>
<evidence type="ECO:0000313" key="6">
    <source>
        <dbReference type="Proteomes" id="UP000273500"/>
    </source>
</evidence>
<keyword evidence="3" id="KW-0175">Coiled coil</keyword>
<comment type="caution">
    <text evidence="5">The sequence shown here is derived from an EMBL/GenBank/DDBJ whole genome shotgun (WGS) entry which is preliminary data.</text>
</comment>
<dbReference type="PANTHER" id="PTHR35089">
    <property type="entry name" value="CHAPERONE PROTEIN SKP"/>
    <property type="match status" value="1"/>
</dbReference>
<keyword evidence="4" id="KW-0812">Transmembrane</keyword>
<dbReference type="RefSeq" id="WP_125420356.1">
    <property type="nucleotide sequence ID" value="NZ_RWIT01000005.1"/>
</dbReference>
<proteinExistence type="inferred from homology"/>
<dbReference type="SMART" id="SM00935">
    <property type="entry name" value="OmpH"/>
    <property type="match status" value="1"/>
</dbReference>
<dbReference type="InterPro" id="IPR024930">
    <property type="entry name" value="Skp_dom_sf"/>
</dbReference>
<feature type="coiled-coil region" evidence="3">
    <location>
        <begin position="82"/>
        <end position="167"/>
    </location>
</feature>
<evidence type="ECO:0000256" key="4">
    <source>
        <dbReference type="SAM" id="Phobius"/>
    </source>
</evidence>
<dbReference type="PANTHER" id="PTHR35089:SF1">
    <property type="entry name" value="CHAPERONE PROTEIN SKP"/>
    <property type="match status" value="1"/>
</dbReference>
<keyword evidence="2" id="KW-0732">Signal</keyword>
<dbReference type="GO" id="GO:0050821">
    <property type="term" value="P:protein stabilization"/>
    <property type="evidence" value="ECO:0007669"/>
    <property type="project" value="TreeGrafter"/>
</dbReference>
<dbReference type="Pfam" id="PF03938">
    <property type="entry name" value="OmpH"/>
    <property type="match status" value="1"/>
</dbReference>
<evidence type="ECO:0000256" key="2">
    <source>
        <dbReference type="ARBA" id="ARBA00022729"/>
    </source>
</evidence>
<protein>
    <submittedName>
        <fullName evidence="5">OmpH family outer membrane protein</fullName>
    </submittedName>
</protein>
<dbReference type="GO" id="GO:0051082">
    <property type="term" value="F:unfolded protein binding"/>
    <property type="evidence" value="ECO:0007669"/>
    <property type="project" value="InterPro"/>
</dbReference>
<gene>
    <name evidence="5" type="ORF">EI291_12540</name>
</gene>
<dbReference type="AlphaFoldDB" id="A0A3R9P263"/>
<evidence type="ECO:0000256" key="1">
    <source>
        <dbReference type="ARBA" id="ARBA00009091"/>
    </source>
</evidence>
<comment type="similarity">
    <text evidence="1">Belongs to the Skp family.</text>
</comment>
<dbReference type="GO" id="GO:0005829">
    <property type="term" value="C:cytosol"/>
    <property type="evidence" value="ECO:0007669"/>
    <property type="project" value="TreeGrafter"/>
</dbReference>